<dbReference type="Proteomes" id="UP001304419">
    <property type="component" value="Chromosome 1"/>
</dbReference>
<feature type="region of interest" description="Disordered" evidence="1">
    <location>
        <begin position="1"/>
        <end position="48"/>
    </location>
</feature>
<evidence type="ECO:0000313" key="4">
    <source>
        <dbReference type="Proteomes" id="UP000646877"/>
    </source>
</evidence>
<name>A0A8I2H1P8_9GAMM</name>
<reference evidence="3 5" key="2">
    <citation type="submission" date="2023-10" db="EMBL/GenBank/DDBJ databases">
        <title>To unveil natural product biosynthetic capacity in Pseudoalteromonas.</title>
        <authorList>
            <person name="Wang J."/>
        </authorList>
    </citation>
    <scope>NUCLEOTIDE SEQUENCE [LARGE SCALE GENOMIC DNA]</scope>
    <source>
        <strain evidence="3 5">DSM 15914</strain>
    </source>
</reference>
<dbReference type="AlphaFoldDB" id="A0A8I2H1P8"/>
<protein>
    <submittedName>
        <fullName evidence="2">Uncharacterized protein</fullName>
    </submittedName>
</protein>
<dbReference type="Proteomes" id="UP000646877">
    <property type="component" value="Unassembled WGS sequence"/>
</dbReference>
<dbReference type="RefSeq" id="WP_039492857.1">
    <property type="nucleotide sequence ID" value="NZ_CBCSDF010000010.1"/>
</dbReference>
<evidence type="ECO:0000313" key="5">
    <source>
        <dbReference type="Proteomes" id="UP001304419"/>
    </source>
</evidence>
<evidence type="ECO:0000313" key="3">
    <source>
        <dbReference type="EMBL" id="WOX28273.1"/>
    </source>
</evidence>
<evidence type="ECO:0000313" key="2">
    <source>
        <dbReference type="EMBL" id="NLR21733.1"/>
    </source>
</evidence>
<dbReference type="EMBL" id="WEIA01000005">
    <property type="protein sequence ID" value="NLR21733.1"/>
    <property type="molecule type" value="Genomic_DNA"/>
</dbReference>
<sequence length="230" mass="25629">MVEINRANQVVTQPQSNRAEQQTLAKDMQTQRTEGTNPTSKEKVSLSVDQGISTELSKRLDEEASQRTLQYMEDMKKTQSALKTSVDEFAAFKEAQMAKNPELDLSQLDLYQQKDGSLKLTGSNLSAAQLSELEQEIAGNGKLVEAFSQLHTGIAQGLKHRDSVGYGELQADDLRGALMLNELTERYSDQFRSDGFGQDYKTMDEQLNTNTGLFGHFLLESVNPRVSTRA</sequence>
<dbReference type="EMBL" id="CP137578">
    <property type="protein sequence ID" value="WOX28273.1"/>
    <property type="molecule type" value="Genomic_DNA"/>
</dbReference>
<evidence type="ECO:0000256" key="1">
    <source>
        <dbReference type="SAM" id="MobiDB-lite"/>
    </source>
</evidence>
<proteinExistence type="predicted"/>
<accession>A0A8I2H1P8</accession>
<keyword evidence="5" id="KW-1185">Reference proteome</keyword>
<feature type="compositionally biased region" description="Polar residues" evidence="1">
    <location>
        <begin position="1"/>
        <end position="39"/>
    </location>
</feature>
<organism evidence="2 4">
    <name type="scientific">Pseudoalteromonas maricaloris</name>
    <dbReference type="NCBI Taxonomy" id="184924"/>
    <lineage>
        <taxon>Bacteria</taxon>
        <taxon>Pseudomonadati</taxon>
        <taxon>Pseudomonadota</taxon>
        <taxon>Gammaproteobacteria</taxon>
        <taxon>Alteromonadales</taxon>
        <taxon>Pseudoalteromonadaceae</taxon>
        <taxon>Pseudoalteromonas</taxon>
    </lineage>
</organism>
<reference evidence="2" key="1">
    <citation type="submission" date="2019-10" db="EMBL/GenBank/DDBJ databases">
        <authorList>
            <person name="Paulsen S."/>
        </authorList>
    </citation>
    <scope>NUCLEOTIDE SEQUENCE</scope>
    <source>
        <strain evidence="2">LMG 19692</strain>
    </source>
</reference>
<gene>
    <name evidence="2" type="ORF">F9Y85_10450</name>
    <name evidence="3" type="ORF">R5H13_16840</name>
</gene>